<comment type="caution">
    <text evidence="1">The sequence shown here is derived from an EMBL/GenBank/DDBJ whole genome shotgun (WGS) entry which is preliminary data.</text>
</comment>
<protein>
    <submittedName>
        <fullName evidence="1">Cyclase family protein</fullName>
    </submittedName>
</protein>
<organism evidence="1 2">
    <name type="scientific">Ferrovibrio xuzhouensis</name>
    <dbReference type="NCBI Taxonomy" id="1576914"/>
    <lineage>
        <taxon>Bacteria</taxon>
        <taxon>Pseudomonadati</taxon>
        <taxon>Pseudomonadota</taxon>
        <taxon>Alphaproteobacteria</taxon>
        <taxon>Rhodospirillales</taxon>
        <taxon>Rhodospirillaceae</taxon>
        <taxon>Ferrovibrio</taxon>
    </lineage>
</organism>
<dbReference type="Gene3D" id="3.50.30.50">
    <property type="entry name" value="Putative cyclase"/>
    <property type="match status" value="1"/>
</dbReference>
<dbReference type="InterPro" id="IPR037175">
    <property type="entry name" value="KFase_sf"/>
</dbReference>
<dbReference type="PANTHER" id="PTHR34861:SF11">
    <property type="entry name" value="CYCLASE"/>
    <property type="match status" value="1"/>
</dbReference>
<dbReference type="Pfam" id="PF04199">
    <property type="entry name" value="Cyclase"/>
    <property type="match status" value="1"/>
</dbReference>
<evidence type="ECO:0000313" key="2">
    <source>
        <dbReference type="Proteomes" id="UP001595711"/>
    </source>
</evidence>
<dbReference type="Proteomes" id="UP001595711">
    <property type="component" value="Unassembled WGS sequence"/>
</dbReference>
<reference evidence="2" key="1">
    <citation type="journal article" date="2019" name="Int. J. Syst. Evol. Microbiol.">
        <title>The Global Catalogue of Microorganisms (GCM) 10K type strain sequencing project: providing services to taxonomists for standard genome sequencing and annotation.</title>
        <authorList>
            <consortium name="The Broad Institute Genomics Platform"/>
            <consortium name="The Broad Institute Genome Sequencing Center for Infectious Disease"/>
            <person name="Wu L."/>
            <person name="Ma J."/>
        </authorList>
    </citation>
    <scope>NUCLEOTIDE SEQUENCE [LARGE SCALE GENOMIC DNA]</scope>
    <source>
        <strain evidence="2">KCTC 42182</strain>
    </source>
</reference>
<dbReference type="RefSeq" id="WP_379720841.1">
    <property type="nucleotide sequence ID" value="NZ_JBHRYJ010000001.1"/>
</dbReference>
<name>A0ABV7VBM8_9PROT</name>
<evidence type="ECO:0000313" key="1">
    <source>
        <dbReference type="EMBL" id="MFC3674241.1"/>
    </source>
</evidence>
<sequence length="351" mass="38656">MSRWKKRPAGSTWGDFGPDDRLGRVNLITAEKVKQGAAEVKEGRSFCLSLPLEYPGGNLLNPRRFPPQLFAVVREGRPNMALPLSMYDPHVTDVSSDDAALLYLQYSTQWDSFAHIGSMFDADGDGTPERVFYNGWRGGSDIPDVPDRNIGEPRLERFPSPGTEALGIHNFARHGMQGRGVLVNLKDAVGDKRDWVGYDLLMRLIEAQKVAVEQGDMLCLYTGFGDVVMAMQKKPDLHRLENSCAVLDGRDTKLLNWITDSGLSCLIADNYAVEGLPARESDSGPVEGSHAMLPLHEHCLFKLGIPLGELWYLSDLAAWLKQHGRSRFMLTAPPLRLTGAVGSPASPIATV</sequence>
<accession>A0ABV7VBM8</accession>
<dbReference type="PANTHER" id="PTHR34861">
    <property type="match status" value="1"/>
</dbReference>
<proteinExistence type="predicted"/>
<dbReference type="SUPFAM" id="SSF102198">
    <property type="entry name" value="Putative cyclase"/>
    <property type="match status" value="1"/>
</dbReference>
<dbReference type="EMBL" id="JBHRYJ010000001">
    <property type="protein sequence ID" value="MFC3674241.1"/>
    <property type="molecule type" value="Genomic_DNA"/>
</dbReference>
<keyword evidence="2" id="KW-1185">Reference proteome</keyword>
<dbReference type="InterPro" id="IPR007325">
    <property type="entry name" value="KFase/CYL"/>
</dbReference>
<gene>
    <name evidence="1" type="ORF">ACFOOQ_01720</name>
</gene>